<dbReference type="InterPro" id="IPR021378">
    <property type="entry name" value="DUF3010"/>
</dbReference>
<proteinExistence type="predicted"/>
<evidence type="ECO:0000313" key="2">
    <source>
        <dbReference type="Proteomes" id="UP000199424"/>
    </source>
</evidence>
<dbReference type="Proteomes" id="UP000199424">
    <property type="component" value="Unassembled WGS sequence"/>
</dbReference>
<accession>A0A1I6H864</accession>
<sequence length="132" mass="14293">MRSLGIELSGSELIYVLVDISDDVRIVAKNKLELAHTRDRNALVAFQTALRAVYNELAPEIIGIKEKPEKGKLSAGASALKMEGIALASSPCNVRFVSGTKVNKCKAQSDDLKKYQLPAYKVAVLSAEMAND</sequence>
<reference evidence="2" key="1">
    <citation type="submission" date="2016-10" db="EMBL/GenBank/DDBJ databases">
        <authorList>
            <person name="Varghese N."/>
            <person name="Submissions S."/>
        </authorList>
    </citation>
    <scope>NUCLEOTIDE SEQUENCE [LARGE SCALE GENOMIC DNA]</scope>
    <source>
        <strain evidence="2">CGMCC 1.7285</strain>
    </source>
</reference>
<dbReference type="EMBL" id="FOYU01000002">
    <property type="protein sequence ID" value="SFR50622.1"/>
    <property type="molecule type" value="Genomic_DNA"/>
</dbReference>
<dbReference type="RefSeq" id="WP_092857338.1">
    <property type="nucleotide sequence ID" value="NZ_FOYU01000002.1"/>
</dbReference>
<keyword evidence="2" id="KW-1185">Reference proteome</keyword>
<organism evidence="1 2">
    <name type="scientific">Pseudidiomarina maritima</name>
    <dbReference type="NCBI Taxonomy" id="519453"/>
    <lineage>
        <taxon>Bacteria</taxon>
        <taxon>Pseudomonadati</taxon>
        <taxon>Pseudomonadota</taxon>
        <taxon>Gammaproteobacteria</taxon>
        <taxon>Alteromonadales</taxon>
        <taxon>Idiomarinaceae</taxon>
        <taxon>Pseudidiomarina</taxon>
    </lineage>
</organism>
<dbReference type="AlphaFoldDB" id="A0A1I6H864"/>
<protein>
    <submittedName>
        <fullName evidence="1">Uncharacterized protein</fullName>
    </submittedName>
</protein>
<name>A0A1I6H864_9GAMM</name>
<dbReference type="Pfam" id="PF11215">
    <property type="entry name" value="DUF3010"/>
    <property type="match status" value="1"/>
</dbReference>
<evidence type="ECO:0000313" key="1">
    <source>
        <dbReference type="EMBL" id="SFR50622.1"/>
    </source>
</evidence>
<gene>
    <name evidence="1" type="ORF">SAMN04488070_1589</name>
</gene>